<dbReference type="CDD" id="cd08946">
    <property type="entry name" value="SDR_e"/>
    <property type="match status" value="1"/>
</dbReference>
<protein>
    <recommendedName>
        <fullName evidence="1">NAD-dependent epimerase/dehydratase domain-containing protein</fullName>
    </recommendedName>
</protein>
<dbReference type="AlphaFoldDB" id="A0A1F4U5Q3"/>
<dbReference type="InterPro" id="IPR001509">
    <property type="entry name" value="Epimerase_deHydtase"/>
</dbReference>
<dbReference type="Proteomes" id="UP000179242">
    <property type="component" value="Unassembled WGS sequence"/>
</dbReference>
<reference evidence="2 3" key="1">
    <citation type="journal article" date="2016" name="Nat. Commun.">
        <title>Thousands of microbial genomes shed light on interconnected biogeochemical processes in an aquifer system.</title>
        <authorList>
            <person name="Anantharaman K."/>
            <person name="Brown C.T."/>
            <person name="Hug L.A."/>
            <person name="Sharon I."/>
            <person name="Castelle C.J."/>
            <person name="Probst A.J."/>
            <person name="Thomas B.C."/>
            <person name="Singh A."/>
            <person name="Wilkins M.J."/>
            <person name="Karaoz U."/>
            <person name="Brodie E.L."/>
            <person name="Williams K.H."/>
            <person name="Hubbard S.S."/>
            <person name="Banfield J.F."/>
        </authorList>
    </citation>
    <scope>NUCLEOTIDE SEQUENCE [LARGE SCALE GENOMIC DNA]</scope>
</reference>
<dbReference type="Gene3D" id="3.40.50.720">
    <property type="entry name" value="NAD(P)-binding Rossmann-like Domain"/>
    <property type="match status" value="1"/>
</dbReference>
<dbReference type="PANTHER" id="PTHR43245">
    <property type="entry name" value="BIFUNCTIONAL POLYMYXIN RESISTANCE PROTEIN ARNA"/>
    <property type="match status" value="1"/>
</dbReference>
<dbReference type="PANTHER" id="PTHR43245:SF23">
    <property type="entry name" value="NAD(P)-BINDING DOMAIN-CONTAINING PROTEIN"/>
    <property type="match status" value="1"/>
</dbReference>
<dbReference type="InterPro" id="IPR036291">
    <property type="entry name" value="NAD(P)-bd_dom_sf"/>
</dbReference>
<proteinExistence type="predicted"/>
<evidence type="ECO:0000313" key="2">
    <source>
        <dbReference type="EMBL" id="OGC39613.1"/>
    </source>
</evidence>
<name>A0A1F4U5Q3_UNCSA</name>
<feature type="domain" description="NAD-dependent epimerase/dehydratase" evidence="1">
    <location>
        <begin position="11"/>
        <end position="248"/>
    </location>
</feature>
<dbReference type="EMBL" id="MEUJ01000008">
    <property type="protein sequence ID" value="OGC39613.1"/>
    <property type="molecule type" value="Genomic_DNA"/>
</dbReference>
<evidence type="ECO:0000313" key="3">
    <source>
        <dbReference type="Proteomes" id="UP000179242"/>
    </source>
</evidence>
<sequence length="333" mass="37432">MRQSQNGGKRVLIVGGAGYLGSILSRKLLSNGFKVKVLDVLMYGREPIEEMLAHDAFELVEGDMRNISTLVKAIERVDQVVNLAAIVGDPACTLKPADTIETNFLANRALAEACKYNQINRFVYASTCSVYGMMEGDEKLTEESSLNPVSLYARSKVQAEEGILSLEDENFSPTILRMSTLYGYSPRMRFDLVVNTMTKNAVIDKKIFVHGGGKQWRPLLNVEDAAEAYMRVLQEPLKNVKGQTFNVGSEEQNYQILDIAKAVKESVPNAKLIVEGEEKDLRNYFVSFSKIEKTLEFKAVKQLKDSIFRIKKAIEDNRFSNINDPKYYNVEIG</sequence>
<dbReference type="SUPFAM" id="SSF51735">
    <property type="entry name" value="NAD(P)-binding Rossmann-fold domains"/>
    <property type="match status" value="1"/>
</dbReference>
<comment type="caution">
    <text evidence="2">The sequence shown here is derived from an EMBL/GenBank/DDBJ whole genome shotgun (WGS) entry which is preliminary data.</text>
</comment>
<dbReference type="InterPro" id="IPR050177">
    <property type="entry name" value="Lipid_A_modif_metabolic_enz"/>
</dbReference>
<gene>
    <name evidence="2" type="ORF">A2438_07670</name>
</gene>
<evidence type="ECO:0000259" key="1">
    <source>
        <dbReference type="Pfam" id="PF01370"/>
    </source>
</evidence>
<accession>A0A1F4U5Q3</accession>
<organism evidence="2 3">
    <name type="scientific">candidate division WOR-1 bacterium RIFOXYC2_FULL_46_14</name>
    <dbReference type="NCBI Taxonomy" id="1802587"/>
    <lineage>
        <taxon>Bacteria</taxon>
        <taxon>Bacillati</taxon>
        <taxon>Saganbacteria</taxon>
    </lineage>
</organism>
<dbReference type="Pfam" id="PF01370">
    <property type="entry name" value="Epimerase"/>
    <property type="match status" value="1"/>
</dbReference>